<dbReference type="AlphaFoldDB" id="A0A5P1FRB8"/>
<feature type="compositionally biased region" description="Acidic residues" evidence="1">
    <location>
        <begin position="8"/>
        <end position="19"/>
    </location>
</feature>
<sequence length="259" mass="29434">MGGLKVEDELDGEIAEEEGLGSQGRERLVGGDGRSAKRIQQIEGQSWGHKRQSIMEELVEESNDSLERSKEDLKPKFFREFNSEIAAYDFYNEYARSEGFSIRREAYAADKQGVLSSRIFVCCKEGLRKADKRDDLTRNPRGETRTNCGAIMGINLVRRTGKYSIYRFSEEHNHPLINQESIHFMPSHRKITSSDEAFLDLTANSGHSSNSAFELMGQQAGGRESLGFIMVDQKNYLGTIRQKKMKFGEAGYLIEYFSK</sequence>
<keyword evidence="4" id="KW-1185">Reference proteome</keyword>
<feature type="region of interest" description="Disordered" evidence="1">
    <location>
        <begin position="1"/>
        <end position="34"/>
    </location>
</feature>
<evidence type="ECO:0000256" key="1">
    <source>
        <dbReference type="SAM" id="MobiDB-lite"/>
    </source>
</evidence>
<proteinExistence type="predicted"/>
<protein>
    <recommendedName>
        <fullName evidence="2">FAR1 domain-containing protein</fullName>
    </recommendedName>
</protein>
<evidence type="ECO:0000313" key="3">
    <source>
        <dbReference type="EMBL" id="ONK80622.1"/>
    </source>
</evidence>
<name>A0A5P1FRB8_ASPOF</name>
<dbReference type="Pfam" id="PF03101">
    <property type="entry name" value="FAR1"/>
    <property type="match status" value="1"/>
</dbReference>
<reference evidence="4" key="1">
    <citation type="journal article" date="2017" name="Nat. Commun.">
        <title>The asparagus genome sheds light on the origin and evolution of a young Y chromosome.</title>
        <authorList>
            <person name="Harkess A."/>
            <person name="Zhou J."/>
            <person name="Xu C."/>
            <person name="Bowers J.E."/>
            <person name="Van der Hulst R."/>
            <person name="Ayyampalayam S."/>
            <person name="Mercati F."/>
            <person name="Riccardi P."/>
            <person name="McKain M.R."/>
            <person name="Kakrana A."/>
            <person name="Tang H."/>
            <person name="Ray J."/>
            <person name="Groenendijk J."/>
            <person name="Arikit S."/>
            <person name="Mathioni S.M."/>
            <person name="Nakano M."/>
            <person name="Shan H."/>
            <person name="Telgmann-Rauber A."/>
            <person name="Kanno A."/>
            <person name="Yue Z."/>
            <person name="Chen H."/>
            <person name="Li W."/>
            <person name="Chen Y."/>
            <person name="Xu X."/>
            <person name="Zhang Y."/>
            <person name="Luo S."/>
            <person name="Chen H."/>
            <person name="Gao J."/>
            <person name="Mao Z."/>
            <person name="Pires J.C."/>
            <person name="Luo M."/>
            <person name="Kudrna D."/>
            <person name="Wing R.A."/>
            <person name="Meyers B.C."/>
            <person name="Yi K."/>
            <person name="Kong H."/>
            <person name="Lavrijsen P."/>
            <person name="Sunseri F."/>
            <person name="Falavigna A."/>
            <person name="Ye Y."/>
            <person name="Leebens-Mack J.H."/>
            <person name="Chen G."/>
        </authorList>
    </citation>
    <scope>NUCLEOTIDE SEQUENCE [LARGE SCALE GENOMIC DNA]</scope>
    <source>
        <strain evidence="4">cv. DH0086</strain>
    </source>
</reference>
<dbReference type="Gramene" id="ONK80622">
    <property type="protein sequence ID" value="ONK80622"/>
    <property type="gene ID" value="A4U43_C01F19890"/>
</dbReference>
<gene>
    <name evidence="3" type="ORF">A4U43_C01F19890</name>
</gene>
<dbReference type="OMA" id="YEMDLAN"/>
<dbReference type="Proteomes" id="UP000243459">
    <property type="component" value="Chromosome 1"/>
</dbReference>
<evidence type="ECO:0000313" key="4">
    <source>
        <dbReference type="Proteomes" id="UP000243459"/>
    </source>
</evidence>
<accession>A0A5P1FRB8</accession>
<evidence type="ECO:0000259" key="2">
    <source>
        <dbReference type="Pfam" id="PF03101"/>
    </source>
</evidence>
<dbReference type="PANTHER" id="PTHR47718">
    <property type="entry name" value="OS01G0519700 PROTEIN"/>
    <property type="match status" value="1"/>
</dbReference>
<dbReference type="EMBL" id="CM007381">
    <property type="protein sequence ID" value="ONK80622.1"/>
    <property type="molecule type" value="Genomic_DNA"/>
</dbReference>
<feature type="domain" description="FAR1" evidence="2">
    <location>
        <begin position="89"/>
        <end position="177"/>
    </location>
</feature>
<dbReference type="InterPro" id="IPR004330">
    <property type="entry name" value="FAR1_DNA_bnd_dom"/>
</dbReference>
<organism evidence="3 4">
    <name type="scientific">Asparagus officinalis</name>
    <name type="common">Garden asparagus</name>
    <dbReference type="NCBI Taxonomy" id="4686"/>
    <lineage>
        <taxon>Eukaryota</taxon>
        <taxon>Viridiplantae</taxon>
        <taxon>Streptophyta</taxon>
        <taxon>Embryophyta</taxon>
        <taxon>Tracheophyta</taxon>
        <taxon>Spermatophyta</taxon>
        <taxon>Magnoliopsida</taxon>
        <taxon>Liliopsida</taxon>
        <taxon>Asparagales</taxon>
        <taxon>Asparagaceae</taxon>
        <taxon>Asparagoideae</taxon>
        <taxon>Asparagus</taxon>
    </lineage>
</organism>